<dbReference type="AlphaFoldDB" id="S4NJA7"/>
<organism evidence="1">
    <name type="scientific">Pararge aegeria</name>
    <name type="common">speckled wood butterfly</name>
    <dbReference type="NCBI Taxonomy" id="116150"/>
    <lineage>
        <taxon>Eukaryota</taxon>
        <taxon>Metazoa</taxon>
        <taxon>Ecdysozoa</taxon>
        <taxon>Arthropoda</taxon>
        <taxon>Hexapoda</taxon>
        <taxon>Insecta</taxon>
        <taxon>Pterygota</taxon>
        <taxon>Neoptera</taxon>
        <taxon>Endopterygota</taxon>
        <taxon>Lepidoptera</taxon>
        <taxon>Glossata</taxon>
        <taxon>Ditrysia</taxon>
        <taxon>Papilionoidea</taxon>
        <taxon>Nymphalidae</taxon>
        <taxon>Satyrinae</taxon>
        <taxon>Satyrini</taxon>
        <taxon>Parargina</taxon>
        <taxon>Pararge</taxon>
    </lineage>
</organism>
<feature type="non-terminal residue" evidence="1">
    <location>
        <position position="74"/>
    </location>
</feature>
<accession>S4NJA7</accession>
<evidence type="ECO:0000313" key="1">
    <source>
        <dbReference type="EMBL" id="JAA78791.1"/>
    </source>
</evidence>
<sequence length="74" mass="8541">MRVNRELREEVERLRAKLSAASVNGDINFMPTPRRERKEKPKIVVNSSFDVDTPDGNDDSLLIIWSDGTRDRVQ</sequence>
<dbReference type="EMBL" id="GAIX01013769">
    <property type="protein sequence ID" value="JAA78791.1"/>
    <property type="molecule type" value="Transcribed_RNA"/>
</dbReference>
<proteinExistence type="predicted"/>
<reference evidence="1" key="2">
    <citation type="submission" date="2013-05" db="EMBL/GenBank/DDBJ databases">
        <authorList>
            <person name="Carter J.-M."/>
            <person name="Baker S.C."/>
            <person name="Pink R."/>
            <person name="Carter D.R.F."/>
            <person name="Collins A."/>
            <person name="Tomlin J."/>
            <person name="Gibbs M."/>
            <person name="Breuker C.J."/>
        </authorList>
    </citation>
    <scope>NUCLEOTIDE SEQUENCE</scope>
    <source>
        <tissue evidence="1">Ovary</tissue>
    </source>
</reference>
<protein>
    <submittedName>
        <fullName evidence="1">Uncharacterized protein</fullName>
    </submittedName>
</protein>
<name>S4NJA7_9NEOP</name>
<reference evidence="1" key="1">
    <citation type="journal article" date="2013" name="BMC Genomics">
        <title>Unscrambling butterfly oogenesis.</title>
        <authorList>
            <person name="Carter J.M."/>
            <person name="Baker S.C."/>
            <person name="Pink R."/>
            <person name="Carter D.R."/>
            <person name="Collins A."/>
            <person name="Tomlin J."/>
            <person name="Gibbs M."/>
            <person name="Breuker C.J."/>
        </authorList>
    </citation>
    <scope>NUCLEOTIDE SEQUENCE</scope>
    <source>
        <tissue evidence="1">Ovary</tissue>
    </source>
</reference>